<feature type="transmembrane region" description="Helical" evidence="2">
    <location>
        <begin position="25"/>
        <end position="43"/>
    </location>
</feature>
<keyword evidence="2" id="KW-0472">Membrane</keyword>
<dbReference type="OrthoDB" id="511599at2759"/>
<evidence type="ECO:0000256" key="1">
    <source>
        <dbReference type="SAM" id="MobiDB-lite"/>
    </source>
</evidence>
<organism evidence="5">
    <name type="scientific">Leptosphaeria maculans (strain JN3 / isolate v23.1.3 / race Av1-4-5-6-7-8)</name>
    <name type="common">Blackleg fungus</name>
    <name type="synonym">Phoma lingam</name>
    <dbReference type="NCBI Taxonomy" id="985895"/>
    <lineage>
        <taxon>Eukaryota</taxon>
        <taxon>Fungi</taxon>
        <taxon>Dikarya</taxon>
        <taxon>Ascomycota</taxon>
        <taxon>Pezizomycotina</taxon>
        <taxon>Dothideomycetes</taxon>
        <taxon>Pleosporomycetidae</taxon>
        <taxon>Pleosporales</taxon>
        <taxon>Pleosporineae</taxon>
        <taxon>Leptosphaeriaceae</taxon>
        <taxon>Plenodomus</taxon>
        <taxon>Plenodomus lingam/Leptosphaeria maculans species complex</taxon>
    </lineage>
</organism>
<dbReference type="AlphaFoldDB" id="E5AA71"/>
<dbReference type="PANTHER" id="PTHR36168">
    <property type="entry name" value="CHROMOSOME 1, WHOLE GENOME SHOTGUN SEQUENCE"/>
    <property type="match status" value="1"/>
</dbReference>
<dbReference type="GeneID" id="13291580"/>
<keyword evidence="2" id="KW-0812">Transmembrane</keyword>
<evidence type="ECO:0000313" key="5">
    <source>
        <dbReference type="Proteomes" id="UP000002668"/>
    </source>
</evidence>
<keyword evidence="5" id="KW-1185">Reference proteome</keyword>
<dbReference type="STRING" id="985895.E5AA71"/>
<dbReference type="VEuPathDB" id="FungiDB:LEMA_P016920.1"/>
<sequence>MVPAWPVRVNGQALASGVLTEPARAIAPLALLLVLLSVSSVYLSLAPVGLSNFCFSIVLSFPALSHGALDTCGPARQTSIVRARAALRFQHPHSFFSRAQQAGPVHSCTLSFVRSLSGQSGPPAPGNDAPNPIDDATEKAIEEEEERQANKEKWKSTAWKMFESAATTGASIFILACVGIGYTKYYKWNVIEKMENAFREGDPVLELAATGKEIPREPTRLEATKGMLEEDKNYDRWIPRDEQEKIDKIVWGETKGRYHLLLGEKGTGKTSMLIDAMDKINGEGCSMMEAHADLEVFRIRLGRCLDFEFHEDNIGSLFSIRGPRDAGAILDIERAFNKLEKVALKRRATIGRPLILIINSAHLIRDDEDGRDLLELIQQRAEQWAASNLATVIINSDKYWVFERLKQYATRMEVHQIKDLTKDRAMQALRNYRMKYHGEITETSVLEEVYDKIGGRLTFLNRVAKSDDMLAKCDHICEMEKIWFLNNCAILGEEMDDDVMDQQKYASTAMVLANALYKRFQEMDVTYNEQVGHILPAFPLHRARFIMTRSDFIRKHHDLSIFSIDSHAMVRADSVPMQRAFNEICAEPGFEEFLEATLDRISSIESLGRTKELTFKDLWEGGKYRITTKDAKGDVNGSLEVETVEGKKEDGNDKDEDD</sequence>
<feature type="domain" description="AAA protein C-terminal winged helix" evidence="3">
    <location>
        <begin position="486"/>
        <end position="605"/>
    </location>
</feature>
<dbReference type="Pfam" id="PF24913">
    <property type="entry name" value="WHD_AAA_fung"/>
    <property type="match status" value="1"/>
</dbReference>
<dbReference type="Proteomes" id="UP000002668">
    <property type="component" value="Genome"/>
</dbReference>
<keyword evidence="2" id="KW-1133">Transmembrane helix</keyword>
<dbReference type="InParanoid" id="E5AA71"/>
<accession>E5AA71</accession>
<dbReference type="EMBL" id="FP929138">
    <property type="protein sequence ID" value="CBY00562.1"/>
    <property type="molecule type" value="Genomic_DNA"/>
</dbReference>
<name>E5AA71_LEPMJ</name>
<dbReference type="OMA" id="HYYLLIG"/>
<evidence type="ECO:0000256" key="2">
    <source>
        <dbReference type="SAM" id="Phobius"/>
    </source>
</evidence>
<dbReference type="InterPro" id="IPR027417">
    <property type="entry name" value="P-loop_NTPase"/>
</dbReference>
<feature type="region of interest" description="Disordered" evidence="1">
    <location>
        <begin position="635"/>
        <end position="658"/>
    </location>
</feature>
<reference evidence="5" key="1">
    <citation type="journal article" date="2011" name="Nat. Commun.">
        <title>Effector diversification within compartments of the Leptosphaeria maculans genome affected by Repeat-Induced Point mutations.</title>
        <authorList>
            <person name="Rouxel T."/>
            <person name="Grandaubert J."/>
            <person name="Hane J.K."/>
            <person name="Hoede C."/>
            <person name="van de Wouw A.P."/>
            <person name="Couloux A."/>
            <person name="Dominguez V."/>
            <person name="Anthouard V."/>
            <person name="Bally P."/>
            <person name="Bourras S."/>
            <person name="Cozijnsen A.J."/>
            <person name="Ciuffetti L.M."/>
            <person name="Degrave A."/>
            <person name="Dilmaghani A."/>
            <person name="Duret L."/>
            <person name="Fudal I."/>
            <person name="Goodwin S.B."/>
            <person name="Gout L."/>
            <person name="Glaser N."/>
            <person name="Linglin J."/>
            <person name="Kema G.H.J."/>
            <person name="Lapalu N."/>
            <person name="Lawrence C.B."/>
            <person name="May K."/>
            <person name="Meyer M."/>
            <person name="Ollivier B."/>
            <person name="Poulain J."/>
            <person name="Schoch C.L."/>
            <person name="Simon A."/>
            <person name="Spatafora J.W."/>
            <person name="Stachowiak A."/>
            <person name="Turgeon B.G."/>
            <person name="Tyler B.M."/>
            <person name="Vincent D."/>
            <person name="Weissenbach J."/>
            <person name="Amselem J."/>
            <person name="Quesneville H."/>
            <person name="Oliver R.P."/>
            <person name="Wincker P."/>
            <person name="Balesdent M.-H."/>
            <person name="Howlett B.J."/>
        </authorList>
    </citation>
    <scope>NUCLEOTIDE SEQUENCE [LARGE SCALE GENOMIC DNA]</scope>
    <source>
        <strain evidence="5">JN3 / isolate v23.1.3 / race Av1-4-5-6-7-8</strain>
    </source>
</reference>
<protein>
    <recommendedName>
        <fullName evidence="3">AAA protein C-terminal winged helix domain-containing protein</fullName>
    </recommendedName>
</protein>
<gene>
    <name evidence="4" type="ORF">LEMA_P016920.1</name>
</gene>
<dbReference type="SUPFAM" id="SSF52540">
    <property type="entry name" value="P-loop containing nucleoside triphosphate hydrolases"/>
    <property type="match status" value="1"/>
</dbReference>
<dbReference type="InterPro" id="IPR056808">
    <property type="entry name" value="HTH_AAA"/>
</dbReference>
<dbReference type="PANTHER" id="PTHR36168:SF1">
    <property type="entry name" value="ORC1-LIKE AAA ATPASE DOMAIN-CONTAINING PROTEIN"/>
    <property type="match status" value="1"/>
</dbReference>
<evidence type="ECO:0000313" key="4">
    <source>
        <dbReference type="EMBL" id="CBY00562.1"/>
    </source>
</evidence>
<proteinExistence type="predicted"/>
<dbReference type="HOGENOM" id="CLU_021105_1_2_1"/>
<evidence type="ECO:0000259" key="3">
    <source>
        <dbReference type="Pfam" id="PF24913"/>
    </source>
</evidence>
<dbReference type="eggNOG" id="ENOG502QTW2">
    <property type="taxonomic scope" value="Eukaryota"/>
</dbReference>